<dbReference type="InterPro" id="IPR008754">
    <property type="entry name" value="Peptidase_M43"/>
</dbReference>
<feature type="region of interest" description="Disordered" evidence="9">
    <location>
        <begin position="1"/>
        <end position="59"/>
    </location>
</feature>
<protein>
    <submittedName>
        <fullName evidence="11">Zincin</fullName>
    </submittedName>
</protein>
<dbReference type="Proteomes" id="UP000245884">
    <property type="component" value="Unassembled WGS sequence"/>
</dbReference>
<sequence>MVLYPGEVSALSSSSVQSQSSLSSSSSSQAVAASKATCSSKDAKKPKNTQVAASSPDEDGESRVIEVVVVVVDENTTSTVGTISPPTSTPSSASSAASTANPAVSSSESTKDRCAVQYKVNDALEAKNRALIRGHQRKLQSLKGAASHIKVAAQTPVEVPVYFNVINDDGKGDVSDAMIAKQLQVINQDYSPWGFEFKLANTSRVSNADWYQNAGADSELGDEMKTSLRQGGANALNLYTLDFGDGTLGYSTFPWDYQNDPGVDGVVFQYNTLPGGSLKNYNGGRTLTHEVGHWLGLLHTFQGGCASPGDYVDDTAPQKSPTNGCPSSRDSCSGDNLPDPIHNYMDYSYDSCMDYFSDGQGARMQALSGQYRFKSSSSSS</sequence>
<keyword evidence="3" id="KW-0479">Metal-binding</keyword>
<dbReference type="SUPFAM" id="SSF55486">
    <property type="entry name" value="Metalloproteases ('zincins'), catalytic domain"/>
    <property type="match status" value="1"/>
</dbReference>
<evidence type="ECO:0000259" key="10">
    <source>
        <dbReference type="Pfam" id="PF05572"/>
    </source>
</evidence>
<keyword evidence="12" id="KW-1185">Reference proteome</keyword>
<keyword evidence="5" id="KW-0378">Hydrolase</keyword>
<reference evidence="11 12" key="1">
    <citation type="journal article" date="2018" name="Mol. Biol. Evol.">
        <title>Broad Genomic Sampling Reveals a Smut Pathogenic Ancestry of the Fungal Clade Ustilaginomycotina.</title>
        <authorList>
            <person name="Kijpornyongpan T."/>
            <person name="Mondo S.J."/>
            <person name="Barry K."/>
            <person name="Sandor L."/>
            <person name="Lee J."/>
            <person name="Lipzen A."/>
            <person name="Pangilinan J."/>
            <person name="LaButti K."/>
            <person name="Hainaut M."/>
            <person name="Henrissat B."/>
            <person name="Grigoriev I.V."/>
            <person name="Spatafora J.W."/>
            <person name="Aime M.C."/>
        </authorList>
    </citation>
    <scope>NUCLEOTIDE SEQUENCE [LARGE SCALE GENOMIC DNA]</scope>
    <source>
        <strain evidence="11 12">MCA 5214</strain>
    </source>
</reference>
<evidence type="ECO:0000256" key="9">
    <source>
        <dbReference type="SAM" id="MobiDB-lite"/>
    </source>
</evidence>
<gene>
    <name evidence="11" type="ORF">BDZ90DRAFT_224442</name>
</gene>
<dbReference type="GO" id="GO:0008237">
    <property type="term" value="F:metallopeptidase activity"/>
    <property type="evidence" value="ECO:0007669"/>
    <property type="project" value="UniProtKB-KW"/>
</dbReference>
<evidence type="ECO:0000256" key="5">
    <source>
        <dbReference type="ARBA" id="ARBA00022801"/>
    </source>
</evidence>
<keyword evidence="4" id="KW-0732">Signal</keyword>
<evidence type="ECO:0000256" key="8">
    <source>
        <dbReference type="ARBA" id="ARBA00023157"/>
    </source>
</evidence>
<feature type="domain" description="Peptidase M43 pregnancy-associated plasma-A" evidence="10">
    <location>
        <begin position="245"/>
        <end position="366"/>
    </location>
</feature>
<dbReference type="OrthoDB" id="536211at2759"/>
<dbReference type="PANTHER" id="PTHR47466:SF1">
    <property type="entry name" value="METALLOPROTEASE MEP1 (AFU_ORTHOLOGUE AFUA_1G07730)-RELATED"/>
    <property type="match status" value="1"/>
</dbReference>
<feature type="compositionally biased region" description="Polar residues" evidence="9">
    <location>
        <begin position="317"/>
        <end position="333"/>
    </location>
</feature>
<proteinExistence type="inferred from homology"/>
<name>A0A316UHP5_9BASI</name>
<keyword evidence="6" id="KW-0862">Zinc</keyword>
<keyword evidence="2" id="KW-0645">Protease</keyword>
<dbReference type="Pfam" id="PF05572">
    <property type="entry name" value="Peptidase_M43"/>
    <property type="match status" value="1"/>
</dbReference>
<keyword evidence="7" id="KW-0482">Metalloprotease</keyword>
<accession>A0A316UHP5</accession>
<keyword evidence="8" id="KW-1015">Disulfide bond</keyword>
<dbReference type="RefSeq" id="XP_025359428.1">
    <property type="nucleotide sequence ID" value="XM_025504616.1"/>
</dbReference>
<dbReference type="Gene3D" id="3.40.390.10">
    <property type="entry name" value="Collagenase (Catalytic Domain)"/>
    <property type="match status" value="1"/>
</dbReference>
<evidence type="ECO:0000256" key="3">
    <source>
        <dbReference type="ARBA" id="ARBA00022723"/>
    </source>
</evidence>
<evidence type="ECO:0000313" key="12">
    <source>
        <dbReference type="Proteomes" id="UP000245884"/>
    </source>
</evidence>
<organism evidence="11 12">
    <name type="scientific">Jaminaea rosea</name>
    <dbReference type="NCBI Taxonomy" id="1569628"/>
    <lineage>
        <taxon>Eukaryota</taxon>
        <taxon>Fungi</taxon>
        <taxon>Dikarya</taxon>
        <taxon>Basidiomycota</taxon>
        <taxon>Ustilaginomycotina</taxon>
        <taxon>Exobasidiomycetes</taxon>
        <taxon>Microstromatales</taxon>
        <taxon>Microstromatales incertae sedis</taxon>
        <taxon>Jaminaea</taxon>
    </lineage>
</organism>
<dbReference type="GO" id="GO:0006508">
    <property type="term" value="P:proteolysis"/>
    <property type="evidence" value="ECO:0007669"/>
    <property type="project" value="UniProtKB-KW"/>
</dbReference>
<evidence type="ECO:0000313" key="11">
    <source>
        <dbReference type="EMBL" id="PWN24816.1"/>
    </source>
</evidence>
<evidence type="ECO:0000256" key="7">
    <source>
        <dbReference type="ARBA" id="ARBA00023049"/>
    </source>
</evidence>
<dbReference type="CDD" id="cd04275">
    <property type="entry name" value="ZnMc_pappalysin_like"/>
    <property type="match status" value="1"/>
</dbReference>
<feature type="compositionally biased region" description="Low complexity" evidence="9">
    <location>
        <begin position="78"/>
        <end position="107"/>
    </location>
</feature>
<evidence type="ECO:0000256" key="2">
    <source>
        <dbReference type="ARBA" id="ARBA00022670"/>
    </source>
</evidence>
<feature type="compositionally biased region" description="Low complexity" evidence="9">
    <location>
        <begin position="8"/>
        <end position="34"/>
    </location>
</feature>
<dbReference type="STRING" id="1569628.A0A316UHP5"/>
<evidence type="ECO:0000256" key="1">
    <source>
        <dbReference type="ARBA" id="ARBA00008721"/>
    </source>
</evidence>
<feature type="region of interest" description="Disordered" evidence="9">
    <location>
        <begin position="78"/>
        <end position="110"/>
    </location>
</feature>
<dbReference type="AlphaFoldDB" id="A0A316UHP5"/>
<feature type="region of interest" description="Disordered" evidence="9">
    <location>
        <begin position="312"/>
        <end position="333"/>
    </location>
</feature>
<evidence type="ECO:0000256" key="4">
    <source>
        <dbReference type="ARBA" id="ARBA00022729"/>
    </source>
</evidence>
<evidence type="ECO:0000256" key="6">
    <source>
        <dbReference type="ARBA" id="ARBA00022833"/>
    </source>
</evidence>
<dbReference type="PANTHER" id="PTHR47466">
    <property type="match status" value="1"/>
</dbReference>
<comment type="similarity">
    <text evidence="1">Belongs to the peptidase M43B family.</text>
</comment>
<dbReference type="GeneID" id="37026439"/>
<dbReference type="EMBL" id="KZ819679">
    <property type="protein sequence ID" value="PWN24816.1"/>
    <property type="molecule type" value="Genomic_DNA"/>
</dbReference>
<dbReference type="GO" id="GO:0046872">
    <property type="term" value="F:metal ion binding"/>
    <property type="evidence" value="ECO:0007669"/>
    <property type="project" value="UniProtKB-KW"/>
</dbReference>
<dbReference type="InterPro" id="IPR024079">
    <property type="entry name" value="MetalloPept_cat_dom_sf"/>
</dbReference>